<proteinExistence type="predicted"/>
<dbReference type="HOGENOM" id="CLU_3014599_0_0_1"/>
<organism evidence="2">
    <name type="scientific">Laccaria bicolor (strain S238N-H82 / ATCC MYA-4686)</name>
    <name type="common">Bicoloured deceiver</name>
    <name type="synonym">Laccaria laccata var. bicolor</name>
    <dbReference type="NCBI Taxonomy" id="486041"/>
    <lineage>
        <taxon>Eukaryota</taxon>
        <taxon>Fungi</taxon>
        <taxon>Dikarya</taxon>
        <taxon>Basidiomycota</taxon>
        <taxon>Agaricomycotina</taxon>
        <taxon>Agaricomycetes</taxon>
        <taxon>Agaricomycetidae</taxon>
        <taxon>Agaricales</taxon>
        <taxon>Agaricineae</taxon>
        <taxon>Hydnangiaceae</taxon>
        <taxon>Laccaria</taxon>
    </lineage>
</organism>
<evidence type="ECO:0000313" key="1">
    <source>
        <dbReference type="EMBL" id="EDQ98290.1"/>
    </source>
</evidence>
<reference evidence="1 2" key="1">
    <citation type="journal article" date="2008" name="Nature">
        <title>The genome of Laccaria bicolor provides insights into mycorrhizal symbiosis.</title>
        <authorList>
            <person name="Martin F."/>
            <person name="Aerts A."/>
            <person name="Ahren D."/>
            <person name="Brun A."/>
            <person name="Danchin E.G.J."/>
            <person name="Duchaussoy F."/>
            <person name="Gibon J."/>
            <person name="Kohler A."/>
            <person name="Lindquist E."/>
            <person name="Pereda V."/>
            <person name="Salamov A."/>
            <person name="Shapiro H.J."/>
            <person name="Wuyts J."/>
            <person name="Blaudez D."/>
            <person name="Buee M."/>
            <person name="Brokstein P."/>
            <person name="Canbaeck B."/>
            <person name="Cohen D."/>
            <person name="Courty P.E."/>
            <person name="Coutinho P.M."/>
            <person name="Delaruelle C."/>
            <person name="Detter J.C."/>
            <person name="Deveau A."/>
            <person name="DiFazio S."/>
            <person name="Duplessis S."/>
            <person name="Fraissinet-Tachet L."/>
            <person name="Lucic E."/>
            <person name="Frey-Klett P."/>
            <person name="Fourrey C."/>
            <person name="Feussner I."/>
            <person name="Gay G."/>
            <person name="Grimwood J."/>
            <person name="Hoegger P.J."/>
            <person name="Jain P."/>
            <person name="Kilaru S."/>
            <person name="Labbe J."/>
            <person name="Lin Y.C."/>
            <person name="Legue V."/>
            <person name="Le Tacon F."/>
            <person name="Marmeisse R."/>
            <person name="Melayah D."/>
            <person name="Montanini B."/>
            <person name="Muratet M."/>
            <person name="Nehls U."/>
            <person name="Niculita-Hirzel H."/>
            <person name="Oudot-Le Secq M.P."/>
            <person name="Peter M."/>
            <person name="Quesneville H."/>
            <person name="Rajashekar B."/>
            <person name="Reich M."/>
            <person name="Rouhier N."/>
            <person name="Schmutz J."/>
            <person name="Yin T."/>
            <person name="Chalot M."/>
            <person name="Henrissat B."/>
            <person name="Kuees U."/>
            <person name="Lucas S."/>
            <person name="Van de Peer Y."/>
            <person name="Podila G.K."/>
            <person name="Polle A."/>
            <person name="Pukkila P.J."/>
            <person name="Richardson P.M."/>
            <person name="Rouze P."/>
            <person name="Sanders I.R."/>
            <person name="Stajich J.E."/>
            <person name="Tunlid A."/>
            <person name="Tuskan G."/>
            <person name="Grigoriev I.V."/>
        </authorList>
    </citation>
    <scope>NUCLEOTIDE SEQUENCE [LARGE SCALE GENOMIC DNA]</scope>
    <source>
        <strain evidence="2">S238N-H82 / ATCC MYA-4686</strain>
    </source>
</reference>
<dbReference type="RefSeq" id="XP_001891058.1">
    <property type="nucleotide sequence ID" value="XM_001891023.1"/>
</dbReference>
<gene>
    <name evidence="1" type="ORF">LACBIDRAFT_304446</name>
</gene>
<evidence type="ECO:0000313" key="2">
    <source>
        <dbReference type="Proteomes" id="UP000001194"/>
    </source>
</evidence>
<keyword evidence="2" id="KW-1185">Reference proteome</keyword>
<dbReference type="EMBL" id="DS547363">
    <property type="protein sequence ID" value="EDQ98290.1"/>
    <property type="molecule type" value="Genomic_DNA"/>
</dbReference>
<dbReference type="InParanoid" id="B0E4E0"/>
<accession>B0E4E0</accession>
<dbReference type="OrthoDB" id="10368763at2759"/>
<sequence>MRVHVLAGFDVGLSPDGGEHTQDRRYVFKQRVNVETYTDIAIHGRMSRGCQKGRWG</sequence>
<dbReference type="GeneID" id="6086714"/>
<name>B0E4E0_LACBS</name>
<dbReference type="KEGG" id="lbc:LACBIDRAFT_304446"/>
<protein>
    <submittedName>
        <fullName evidence="1">Predicted protein</fullName>
    </submittedName>
</protein>
<dbReference type="AlphaFoldDB" id="B0E4E0"/>
<dbReference type="Proteomes" id="UP000001194">
    <property type="component" value="Unassembled WGS sequence"/>
</dbReference>